<proteinExistence type="predicted"/>
<protein>
    <submittedName>
        <fullName evidence="2">Uncharacterized protein (DUF305 family)</fullName>
    </submittedName>
</protein>
<gene>
    <name evidence="2" type="ORF">BKA19_3555</name>
</gene>
<keyword evidence="3" id="KW-1185">Reference proteome</keyword>
<dbReference type="Pfam" id="PF03713">
    <property type="entry name" value="DUF305"/>
    <property type="match status" value="1"/>
</dbReference>
<evidence type="ECO:0000259" key="1">
    <source>
        <dbReference type="Pfam" id="PF03713"/>
    </source>
</evidence>
<dbReference type="AlphaFoldDB" id="A0A4Q7Y9K7"/>
<dbReference type="InterPro" id="IPR005183">
    <property type="entry name" value="DUF305_CopM-like"/>
</dbReference>
<accession>A0A4Q7Y9K7</accession>
<name>A0A4Q7Y9K7_9ACTN</name>
<feature type="domain" description="DUF305" evidence="1">
    <location>
        <begin position="56"/>
        <end position="200"/>
    </location>
</feature>
<reference evidence="2 3" key="1">
    <citation type="submission" date="2019-02" db="EMBL/GenBank/DDBJ databases">
        <title>Sequencing the genomes of 1000 actinobacteria strains.</title>
        <authorList>
            <person name="Klenk H.-P."/>
        </authorList>
    </citation>
    <scope>NUCLEOTIDE SEQUENCE [LARGE SCALE GENOMIC DNA]</scope>
    <source>
        <strain evidence="2 3">DSM 44509</strain>
    </source>
</reference>
<evidence type="ECO:0000313" key="3">
    <source>
        <dbReference type="Proteomes" id="UP000292507"/>
    </source>
</evidence>
<organism evidence="2 3">
    <name type="scientific">Blastococcus saxobsidens</name>
    <dbReference type="NCBI Taxonomy" id="138336"/>
    <lineage>
        <taxon>Bacteria</taxon>
        <taxon>Bacillati</taxon>
        <taxon>Actinomycetota</taxon>
        <taxon>Actinomycetes</taxon>
        <taxon>Geodermatophilales</taxon>
        <taxon>Geodermatophilaceae</taxon>
        <taxon>Blastococcus</taxon>
    </lineage>
</organism>
<comment type="caution">
    <text evidence="2">The sequence shown here is derived from an EMBL/GenBank/DDBJ whole genome shotgun (WGS) entry which is preliminary data.</text>
</comment>
<dbReference type="Gene3D" id="1.20.1260.10">
    <property type="match status" value="1"/>
</dbReference>
<sequence>MRTTRGRLVAGTAALLLLGGGVATGAQLLPGAGAVSRPSTGSGMGSAMPGMARSADAMFAVQMAVHHESAVQMARLAEERAQRPEVRQLARDIERTQTAEIAQLRAAATRLGTDPDAPAGGMAAGMGSGMAGMGSETDLTEVPDDQFDRAFLEAMIPHHRMGVHMAQMVQQAGSDQQIAAMAAEMVRVQTDEISLMQDWLDQQ</sequence>
<dbReference type="EMBL" id="SHKV01000001">
    <property type="protein sequence ID" value="RZU33817.1"/>
    <property type="molecule type" value="Genomic_DNA"/>
</dbReference>
<dbReference type="PANTHER" id="PTHR36933:SF1">
    <property type="entry name" value="SLL0788 PROTEIN"/>
    <property type="match status" value="1"/>
</dbReference>
<dbReference type="OrthoDB" id="26872at2"/>
<evidence type="ECO:0000313" key="2">
    <source>
        <dbReference type="EMBL" id="RZU33817.1"/>
    </source>
</evidence>
<dbReference type="InterPro" id="IPR012347">
    <property type="entry name" value="Ferritin-like"/>
</dbReference>
<dbReference type="PANTHER" id="PTHR36933">
    <property type="entry name" value="SLL0788 PROTEIN"/>
    <property type="match status" value="1"/>
</dbReference>
<dbReference type="Proteomes" id="UP000292507">
    <property type="component" value="Unassembled WGS sequence"/>
</dbReference>
<dbReference type="RefSeq" id="WP_104529106.1">
    <property type="nucleotide sequence ID" value="NZ_POQT01000022.1"/>
</dbReference>